<feature type="transmembrane region" description="Helical" evidence="2">
    <location>
        <begin position="66"/>
        <end position="90"/>
    </location>
</feature>
<organism evidence="4 5">
    <name type="scientific">Cannabis sativa</name>
    <name type="common">Hemp</name>
    <name type="synonym">Marijuana</name>
    <dbReference type="NCBI Taxonomy" id="3483"/>
    <lineage>
        <taxon>Eukaryota</taxon>
        <taxon>Viridiplantae</taxon>
        <taxon>Streptophyta</taxon>
        <taxon>Embryophyta</taxon>
        <taxon>Tracheophyta</taxon>
        <taxon>Spermatophyta</taxon>
        <taxon>Magnoliopsida</taxon>
        <taxon>eudicotyledons</taxon>
        <taxon>Gunneridae</taxon>
        <taxon>Pentapetalae</taxon>
        <taxon>rosids</taxon>
        <taxon>fabids</taxon>
        <taxon>Rosales</taxon>
        <taxon>Cannabaceae</taxon>
        <taxon>Cannabis</taxon>
    </lineage>
</organism>
<keyword evidence="2" id="KW-0812">Transmembrane</keyword>
<evidence type="ECO:0000256" key="1">
    <source>
        <dbReference type="SAM" id="MobiDB-lite"/>
    </source>
</evidence>
<dbReference type="SUPFAM" id="SSF54495">
    <property type="entry name" value="UBC-like"/>
    <property type="match status" value="1"/>
</dbReference>
<dbReference type="Gene3D" id="3.10.110.10">
    <property type="entry name" value="Ubiquitin Conjugating Enzyme"/>
    <property type="match status" value="1"/>
</dbReference>
<evidence type="ECO:0000256" key="2">
    <source>
        <dbReference type="SAM" id="Phobius"/>
    </source>
</evidence>
<dbReference type="Proteomes" id="UP000596661">
    <property type="component" value="Chromosome 5"/>
</dbReference>
<dbReference type="GO" id="GO:0005634">
    <property type="term" value="C:nucleus"/>
    <property type="evidence" value="ECO:0007669"/>
    <property type="project" value="EnsemblPlants"/>
</dbReference>
<name>A0A803PQV0_CANSA</name>
<evidence type="ECO:0000259" key="3">
    <source>
        <dbReference type="PROSITE" id="PS50127"/>
    </source>
</evidence>
<dbReference type="EnsemblPlants" id="evm.model.05.54">
    <property type="protein sequence ID" value="cds.evm.model.05.54"/>
    <property type="gene ID" value="evm.TU.05.54"/>
</dbReference>
<feature type="domain" description="UBC core" evidence="3">
    <location>
        <begin position="31"/>
        <end position="203"/>
    </location>
</feature>
<dbReference type="EMBL" id="UZAU01000409">
    <property type="status" value="NOT_ANNOTATED_CDS"/>
    <property type="molecule type" value="Genomic_DNA"/>
</dbReference>
<dbReference type="OMA" id="GDRAKHD"/>
<dbReference type="InterPro" id="IPR000608">
    <property type="entry name" value="UBC"/>
</dbReference>
<evidence type="ECO:0000313" key="4">
    <source>
        <dbReference type="EnsemblPlants" id="cds.evm.model.05.54"/>
    </source>
</evidence>
<dbReference type="AlphaFoldDB" id="A0A803PQV0"/>
<proteinExistence type="predicted"/>
<keyword evidence="2" id="KW-0472">Membrane</keyword>
<evidence type="ECO:0000313" key="5">
    <source>
        <dbReference type="Proteomes" id="UP000596661"/>
    </source>
</evidence>
<reference evidence="4" key="1">
    <citation type="submission" date="2018-11" db="EMBL/GenBank/DDBJ databases">
        <authorList>
            <person name="Grassa J C."/>
        </authorList>
    </citation>
    <scope>NUCLEOTIDE SEQUENCE [LARGE SCALE GENOMIC DNA]</scope>
</reference>
<sequence length="203" mass="22786">MNKRGMVMMSSNPASSSSSASTWVSTTSVSASGKRIQREMAELNTDPPLDCSAGTKGDNLYHWIEILLLGIFNFQFYVMLLTSGFGTLFIRFPFATWTPYEGGIYFLDITFPSDYPFKPPKVVFKTRIYHFDVDSVGNVSLEILKDGWSPALTITKVLIAIRKIFTEPDPCNNPLVPGIAHLYMVDKAKHDKIAAEWTLRFAK</sequence>
<dbReference type="PROSITE" id="PS50127">
    <property type="entry name" value="UBC_2"/>
    <property type="match status" value="1"/>
</dbReference>
<dbReference type="Gramene" id="evm.model.05.54">
    <property type="protein sequence ID" value="cds.evm.model.05.54"/>
    <property type="gene ID" value="evm.TU.05.54"/>
</dbReference>
<reference evidence="4" key="2">
    <citation type="submission" date="2021-03" db="UniProtKB">
        <authorList>
            <consortium name="EnsemblPlants"/>
        </authorList>
    </citation>
    <scope>IDENTIFICATION</scope>
</reference>
<accession>A0A803PQV0</accession>
<dbReference type="InterPro" id="IPR016135">
    <property type="entry name" value="UBQ-conjugating_enzyme/RWD"/>
</dbReference>
<dbReference type="PANTHER" id="PTHR24068">
    <property type="entry name" value="UBIQUITIN-CONJUGATING ENZYME E2"/>
    <property type="match status" value="1"/>
</dbReference>
<dbReference type="SMART" id="SM00212">
    <property type="entry name" value="UBCc"/>
    <property type="match status" value="1"/>
</dbReference>
<feature type="region of interest" description="Disordered" evidence="1">
    <location>
        <begin position="1"/>
        <end position="20"/>
    </location>
</feature>
<dbReference type="Pfam" id="PF00179">
    <property type="entry name" value="UQ_con"/>
    <property type="match status" value="1"/>
</dbReference>
<keyword evidence="5" id="KW-1185">Reference proteome</keyword>
<protein>
    <recommendedName>
        <fullName evidence="3">UBC core domain-containing protein</fullName>
    </recommendedName>
</protein>
<keyword evidence="2" id="KW-1133">Transmembrane helix</keyword>
<dbReference type="GO" id="GO:0010099">
    <property type="term" value="P:regulation of photomorphogenesis"/>
    <property type="evidence" value="ECO:0007669"/>
    <property type="project" value="EnsemblPlants"/>
</dbReference>